<reference evidence="2" key="1">
    <citation type="submission" date="2017-02" db="UniProtKB">
        <authorList>
            <consortium name="WormBaseParasite"/>
        </authorList>
    </citation>
    <scope>IDENTIFICATION</scope>
</reference>
<keyword evidence="1" id="KW-1185">Reference proteome</keyword>
<organism evidence="1 2">
    <name type="scientific">Strongyloides papillosus</name>
    <name type="common">Intestinal threadworm</name>
    <dbReference type="NCBI Taxonomy" id="174720"/>
    <lineage>
        <taxon>Eukaryota</taxon>
        <taxon>Metazoa</taxon>
        <taxon>Ecdysozoa</taxon>
        <taxon>Nematoda</taxon>
        <taxon>Chromadorea</taxon>
        <taxon>Rhabditida</taxon>
        <taxon>Tylenchina</taxon>
        <taxon>Panagrolaimomorpha</taxon>
        <taxon>Strongyloidoidea</taxon>
        <taxon>Strongyloididae</taxon>
        <taxon>Strongyloides</taxon>
    </lineage>
</organism>
<protein>
    <submittedName>
        <fullName evidence="2">SH2 domain-containing protein</fullName>
    </submittedName>
</protein>
<proteinExistence type="predicted"/>
<dbReference type="Proteomes" id="UP000046392">
    <property type="component" value="Unplaced"/>
</dbReference>
<name>A0A0N5CDG3_STREA</name>
<dbReference type="WBParaSite" id="SPAL_0001590750.1">
    <property type="protein sequence ID" value="SPAL_0001590750.1"/>
    <property type="gene ID" value="SPAL_0001590750"/>
</dbReference>
<sequence length="122" mass="13713">MIAHAVSLLSYGGYGELLASTYILKACRIGSLEMVRPPIQISILSQLHPLSATARNMFYYDVKYKEGWACGKEMREGPYLRFLFSPTSTDEAVLHLHLFNSLAQQPYTAPFFHLNKQSGILA</sequence>
<dbReference type="AlphaFoldDB" id="A0A0N5CDG3"/>
<evidence type="ECO:0000313" key="2">
    <source>
        <dbReference type="WBParaSite" id="SPAL_0001590750.1"/>
    </source>
</evidence>
<accession>A0A0N5CDG3</accession>
<evidence type="ECO:0000313" key="1">
    <source>
        <dbReference type="Proteomes" id="UP000046392"/>
    </source>
</evidence>